<evidence type="ECO:0000256" key="3">
    <source>
        <dbReference type="ARBA" id="ARBA00022832"/>
    </source>
</evidence>
<proteinExistence type="inferred from homology"/>
<evidence type="ECO:0000256" key="2">
    <source>
        <dbReference type="ARBA" id="ARBA00022598"/>
    </source>
</evidence>
<evidence type="ECO:0000256" key="5">
    <source>
        <dbReference type="ARBA" id="ARBA00032875"/>
    </source>
</evidence>
<comment type="similarity">
    <text evidence="1">Belongs to the ATP-dependent AMP-binding enzyme family.</text>
</comment>
<gene>
    <name evidence="7" type="ORF">R6G71_08080</name>
    <name evidence="8" type="ORF">SAMN05421878_101167</name>
</gene>
<organism evidence="8 9">
    <name type="scientific">Actinobaculum suis</name>
    <dbReference type="NCBI Taxonomy" id="1657"/>
    <lineage>
        <taxon>Bacteria</taxon>
        <taxon>Bacillati</taxon>
        <taxon>Actinomycetota</taxon>
        <taxon>Actinomycetes</taxon>
        <taxon>Actinomycetales</taxon>
        <taxon>Actinomycetaceae</taxon>
        <taxon>Actinobaculum</taxon>
    </lineage>
</organism>
<dbReference type="EMBL" id="JAWNFU010000005">
    <property type="protein sequence ID" value="MDY5153993.1"/>
    <property type="molecule type" value="Genomic_DNA"/>
</dbReference>
<feature type="domain" description="AMP-dependent synthetase/ligase" evidence="6">
    <location>
        <begin position="26"/>
        <end position="426"/>
    </location>
</feature>
<dbReference type="EMBL" id="FNAU01000001">
    <property type="protein sequence ID" value="SDE03418.1"/>
    <property type="molecule type" value="Genomic_DNA"/>
</dbReference>
<dbReference type="SUPFAM" id="SSF56801">
    <property type="entry name" value="Acetyl-CoA synthetase-like"/>
    <property type="match status" value="1"/>
</dbReference>
<dbReference type="InterPro" id="IPR042099">
    <property type="entry name" value="ANL_N_sf"/>
</dbReference>
<accession>A0A1G6ZL79</accession>
<dbReference type="CDD" id="cd05907">
    <property type="entry name" value="VL_LC_FACS_like"/>
    <property type="match status" value="1"/>
</dbReference>
<dbReference type="RefSeq" id="WP_074660725.1">
    <property type="nucleotide sequence ID" value="NZ_FNAU01000001.1"/>
</dbReference>
<sequence>MADRPESFTPGKIHITEEMSIPWLFRNIAREQPDRKAIAVRSYAGWASITWRTFESAYRALARGFIAMGVQPGDHVALMSHTRYEFTLVDFALWSIGAQAIPIYETDSTDQARWIIEDAACTFGVVENEQMRATLAPMLDEFAHFKNIYVIENDDLTKISATGSVDLDAEIDRRTDAIRADDLATIIYTSGTTGKPRGVKLTHRNLLHVAMNGPLDECLAPILIGKRTILFLPMAHSFARFINLVALYQGGEIAYSPDTKNLVADLQSFKPEYVLAVPRVFEKIYNAADAQASGPQQKIFRYYAKVAIAYSRAQDTDAGPSAALRAAHALGERLVYRKIRAKLGGHISYAISGGAPLGERLGHFFRGIGILVLEGYGATETSAPTAVNRIGHQKIGSVGPAYPGCHVAIAEDNEILAKGDHVFVGYNNDDESTAESLTADGWFRTGDVGHIDSDGYVWITGRKKELIVTAGGKNVAPAALEDRLRGYPLISQVVVVGDEKPFIGALITLDAEMLPVWLKNKGLESKSVVEAAQDPEIIDAIDRAVRRANQHVSRAESIRKFVILPTDFTVQNGYLTASLKVKRALVLRDFANVIDEQIYGTEPQK</sequence>
<dbReference type="Gene3D" id="3.40.50.12780">
    <property type="entry name" value="N-terminal domain of ligase-like"/>
    <property type="match status" value="1"/>
</dbReference>
<dbReference type="GO" id="GO:0004467">
    <property type="term" value="F:long-chain fatty acid-CoA ligase activity"/>
    <property type="evidence" value="ECO:0007669"/>
    <property type="project" value="TreeGrafter"/>
</dbReference>
<dbReference type="AlphaFoldDB" id="A0A1G6ZL79"/>
<reference evidence="8" key="1">
    <citation type="submission" date="2016-10" db="EMBL/GenBank/DDBJ databases">
        <authorList>
            <person name="de Groot N.N."/>
        </authorList>
    </citation>
    <scope>NUCLEOTIDE SEQUENCE [LARGE SCALE GENOMIC DNA]</scope>
    <source>
        <strain evidence="8">DSM 20639</strain>
    </source>
</reference>
<keyword evidence="3" id="KW-0276">Fatty acid metabolism</keyword>
<dbReference type="Proteomes" id="UP001273799">
    <property type="component" value="Unassembled WGS sequence"/>
</dbReference>
<dbReference type="Pfam" id="PF00501">
    <property type="entry name" value="AMP-binding"/>
    <property type="match status" value="1"/>
</dbReference>
<dbReference type="PANTHER" id="PTHR43272">
    <property type="entry name" value="LONG-CHAIN-FATTY-ACID--COA LIGASE"/>
    <property type="match status" value="1"/>
</dbReference>
<evidence type="ECO:0000256" key="4">
    <source>
        <dbReference type="ARBA" id="ARBA00023098"/>
    </source>
</evidence>
<evidence type="ECO:0000313" key="8">
    <source>
        <dbReference type="EMBL" id="SDE03418.1"/>
    </source>
</evidence>
<keyword evidence="4" id="KW-0443">Lipid metabolism</keyword>
<dbReference type="PANTHER" id="PTHR43272:SF32">
    <property type="entry name" value="AMP-DEPENDENT SYNTHETASE_LIGASE DOMAIN-CONTAINING PROTEIN"/>
    <property type="match status" value="1"/>
</dbReference>
<evidence type="ECO:0000313" key="9">
    <source>
        <dbReference type="Proteomes" id="UP000182744"/>
    </source>
</evidence>
<evidence type="ECO:0000256" key="1">
    <source>
        <dbReference type="ARBA" id="ARBA00006432"/>
    </source>
</evidence>
<evidence type="ECO:0000313" key="7">
    <source>
        <dbReference type="EMBL" id="MDY5153993.1"/>
    </source>
</evidence>
<dbReference type="GO" id="GO:0016020">
    <property type="term" value="C:membrane"/>
    <property type="evidence" value="ECO:0007669"/>
    <property type="project" value="TreeGrafter"/>
</dbReference>
<keyword evidence="9" id="KW-1185">Reference proteome</keyword>
<protein>
    <recommendedName>
        <fullName evidence="5">Acyl-CoA synthetase</fullName>
    </recommendedName>
</protein>
<reference evidence="9" key="2">
    <citation type="submission" date="2016-10" db="EMBL/GenBank/DDBJ databases">
        <authorList>
            <person name="Varghese N."/>
        </authorList>
    </citation>
    <scope>NUCLEOTIDE SEQUENCE [LARGE SCALE GENOMIC DNA]</scope>
    <source>
        <strain evidence="9">DSM 20639</strain>
    </source>
</reference>
<keyword evidence="2 7" id="KW-0436">Ligase</keyword>
<dbReference type="InterPro" id="IPR020845">
    <property type="entry name" value="AMP-binding_CS"/>
</dbReference>
<dbReference type="Pfam" id="PF23562">
    <property type="entry name" value="AMP-binding_C_3"/>
    <property type="match status" value="1"/>
</dbReference>
<reference evidence="7" key="3">
    <citation type="submission" date="2023-10" db="EMBL/GenBank/DDBJ databases">
        <title>Whole Genome based description of the genera Actinobaculum and Actinotignum reveals a complex phylogenetic relationship within the species included in the genus Actinotignum.</title>
        <authorList>
            <person name="Jensen C.S."/>
            <person name="Dargis R."/>
            <person name="Kemp M."/>
            <person name="Christensen J.J."/>
        </authorList>
    </citation>
    <scope>NUCLEOTIDE SEQUENCE</scope>
    <source>
        <strain evidence="7">Actinobaculum_suis_CCUG19206T</strain>
    </source>
</reference>
<dbReference type="Proteomes" id="UP000182744">
    <property type="component" value="Unassembled WGS sequence"/>
</dbReference>
<dbReference type="PROSITE" id="PS00455">
    <property type="entry name" value="AMP_BINDING"/>
    <property type="match status" value="1"/>
</dbReference>
<name>A0A1G6ZL79_9ACTO</name>
<dbReference type="InterPro" id="IPR000873">
    <property type="entry name" value="AMP-dep_synth/lig_dom"/>
</dbReference>
<evidence type="ECO:0000259" key="6">
    <source>
        <dbReference type="Pfam" id="PF00501"/>
    </source>
</evidence>